<keyword evidence="2" id="KW-1185">Reference proteome</keyword>
<dbReference type="EMBL" id="JAMZMK010008574">
    <property type="protein sequence ID" value="KAI7739742.1"/>
    <property type="molecule type" value="Genomic_DNA"/>
</dbReference>
<reference evidence="1" key="1">
    <citation type="submission" date="2022-06" db="EMBL/GenBank/DDBJ databases">
        <title>Uncovering the hologenomic basis of an extraordinary plant invasion.</title>
        <authorList>
            <person name="Bieker V.C."/>
            <person name="Martin M.D."/>
            <person name="Gilbert T."/>
            <person name="Hodgins K."/>
            <person name="Battlay P."/>
            <person name="Petersen B."/>
            <person name="Wilson J."/>
        </authorList>
    </citation>
    <scope>NUCLEOTIDE SEQUENCE</scope>
    <source>
        <strain evidence="1">AA19_3_7</strain>
        <tissue evidence="1">Leaf</tissue>
    </source>
</reference>
<evidence type="ECO:0000313" key="2">
    <source>
        <dbReference type="Proteomes" id="UP001206925"/>
    </source>
</evidence>
<dbReference type="Proteomes" id="UP001206925">
    <property type="component" value="Unassembled WGS sequence"/>
</dbReference>
<accession>A0AAD5CD64</accession>
<gene>
    <name evidence="1" type="ORF">M8C21_000508</name>
</gene>
<comment type="caution">
    <text evidence="1">The sequence shown here is derived from an EMBL/GenBank/DDBJ whole genome shotgun (WGS) entry which is preliminary data.</text>
</comment>
<dbReference type="AlphaFoldDB" id="A0AAD5CD64"/>
<name>A0AAD5CD64_AMBAR</name>
<organism evidence="1 2">
    <name type="scientific">Ambrosia artemisiifolia</name>
    <name type="common">Common ragweed</name>
    <dbReference type="NCBI Taxonomy" id="4212"/>
    <lineage>
        <taxon>Eukaryota</taxon>
        <taxon>Viridiplantae</taxon>
        <taxon>Streptophyta</taxon>
        <taxon>Embryophyta</taxon>
        <taxon>Tracheophyta</taxon>
        <taxon>Spermatophyta</taxon>
        <taxon>Magnoliopsida</taxon>
        <taxon>eudicotyledons</taxon>
        <taxon>Gunneridae</taxon>
        <taxon>Pentapetalae</taxon>
        <taxon>asterids</taxon>
        <taxon>campanulids</taxon>
        <taxon>Asterales</taxon>
        <taxon>Asteraceae</taxon>
        <taxon>Asteroideae</taxon>
        <taxon>Heliantheae alliance</taxon>
        <taxon>Heliantheae</taxon>
        <taxon>Ambrosia</taxon>
    </lineage>
</organism>
<sequence length="47" mass="5413">MEVILIQMGTVLQGETGGKDLSTTKWHAFYPWMKIMISESQNRKIQS</sequence>
<proteinExistence type="predicted"/>
<evidence type="ECO:0000313" key="1">
    <source>
        <dbReference type="EMBL" id="KAI7739742.1"/>
    </source>
</evidence>
<protein>
    <submittedName>
        <fullName evidence="1">Uncharacterized protein</fullName>
    </submittedName>
</protein>